<dbReference type="EMBL" id="JAVXUO010002431">
    <property type="protein sequence ID" value="KAK2973295.1"/>
    <property type="molecule type" value="Genomic_DNA"/>
</dbReference>
<evidence type="ECO:0000256" key="2">
    <source>
        <dbReference type="ARBA" id="ARBA00023015"/>
    </source>
</evidence>
<comment type="caution">
    <text evidence="8">The sequence shown here is derived from an EMBL/GenBank/DDBJ whole genome shotgun (WGS) entry which is preliminary data.</text>
</comment>
<keyword evidence="4" id="KW-0804">Transcription</keyword>
<evidence type="ECO:0000259" key="7">
    <source>
        <dbReference type="SMART" id="SM01019"/>
    </source>
</evidence>
<comment type="subcellular location">
    <subcellularLocation>
        <location evidence="1">Nucleus</location>
    </subcellularLocation>
</comment>
<feature type="domain" description="TF-B3" evidence="7">
    <location>
        <begin position="43"/>
        <end position="131"/>
    </location>
</feature>
<keyword evidence="2" id="KW-0805">Transcription regulation</keyword>
<feature type="compositionally biased region" description="Low complexity" evidence="6">
    <location>
        <begin position="30"/>
        <end position="45"/>
    </location>
</feature>
<evidence type="ECO:0000256" key="4">
    <source>
        <dbReference type="ARBA" id="ARBA00023163"/>
    </source>
</evidence>
<keyword evidence="3" id="KW-0238">DNA-binding</keyword>
<evidence type="ECO:0000256" key="3">
    <source>
        <dbReference type="ARBA" id="ARBA00023125"/>
    </source>
</evidence>
<organism evidence="8 9">
    <name type="scientific">Escallonia rubra</name>
    <dbReference type="NCBI Taxonomy" id="112253"/>
    <lineage>
        <taxon>Eukaryota</taxon>
        <taxon>Viridiplantae</taxon>
        <taxon>Streptophyta</taxon>
        <taxon>Embryophyta</taxon>
        <taxon>Tracheophyta</taxon>
        <taxon>Spermatophyta</taxon>
        <taxon>Magnoliopsida</taxon>
        <taxon>eudicotyledons</taxon>
        <taxon>Gunneridae</taxon>
        <taxon>Pentapetalae</taxon>
        <taxon>asterids</taxon>
        <taxon>campanulids</taxon>
        <taxon>Escalloniales</taxon>
        <taxon>Escalloniaceae</taxon>
        <taxon>Escallonia</taxon>
    </lineage>
</organism>
<dbReference type="PANTHER" id="PTHR31391">
    <property type="entry name" value="B3 DOMAIN-CONTAINING PROTEIN OS11G0197600-RELATED"/>
    <property type="match status" value="1"/>
</dbReference>
<dbReference type="Pfam" id="PF02362">
    <property type="entry name" value="B3"/>
    <property type="match status" value="1"/>
</dbReference>
<evidence type="ECO:0000256" key="6">
    <source>
        <dbReference type="SAM" id="MobiDB-lite"/>
    </source>
</evidence>
<dbReference type="GO" id="GO:0005634">
    <property type="term" value="C:nucleus"/>
    <property type="evidence" value="ECO:0007669"/>
    <property type="project" value="UniProtKB-SubCell"/>
</dbReference>
<dbReference type="InterPro" id="IPR015300">
    <property type="entry name" value="DNA-bd_pseudobarrel_sf"/>
</dbReference>
<evidence type="ECO:0000256" key="1">
    <source>
        <dbReference type="ARBA" id="ARBA00004123"/>
    </source>
</evidence>
<dbReference type="AlphaFoldDB" id="A0AA88R0Y9"/>
<keyword evidence="9" id="KW-1185">Reference proteome</keyword>
<sequence>MASSKTQVRPSKEAIVSLDLLWPRPFFSPVGGSGSRPRSTTTFSSATPDAPTLQLPSSIITKHCADYKNKEKIVICDIDGNRWTVNFIRQGISGCFCGGFVHDNDIKEGDTCLFELVGQYEMLTHIPRKNKEVQQLEAEDSYREKGMAMTGLRVALRELNREDPSVTHNYIGRKFFACLGKSTHSRRKKIEWPSLVGLIELLE</sequence>
<dbReference type="CDD" id="cd10017">
    <property type="entry name" value="B3_DNA"/>
    <property type="match status" value="1"/>
</dbReference>
<dbReference type="Gene3D" id="2.40.330.10">
    <property type="entry name" value="DNA-binding pseudobarrel domain"/>
    <property type="match status" value="1"/>
</dbReference>
<dbReference type="InterPro" id="IPR044837">
    <property type="entry name" value="REM16-like"/>
</dbReference>
<dbReference type="GO" id="GO:0003677">
    <property type="term" value="F:DNA binding"/>
    <property type="evidence" value="ECO:0007669"/>
    <property type="project" value="UniProtKB-KW"/>
</dbReference>
<dbReference type="SMART" id="SM01019">
    <property type="entry name" value="B3"/>
    <property type="match status" value="1"/>
</dbReference>
<keyword evidence="5" id="KW-0539">Nucleus</keyword>
<dbReference type="InterPro" id="IPR003340">
    <property type="entry name" value="B3_DNA-bd"/>
</dbReference>
<protein>
    <recommendedName>
        <fullName evidence="7">TF-B3 domain-containing protein</fullName>
    </recommendedName>
</protein>
<accession>A0AA88R0Y9</accession>
<feature type="region of interest" description="Disordered" evidence="6">
    <location>
        <begin position="30"/>
        <end position="49"/>
    </location>
</feature>
<gene>
    <name evidence="8" type="ORF">RJ640_029745</name>
</gene>
<evidence type="ECO:0000313" key="9">
    <source>
        <dbReference type="Proteomes" id="UP001187471"/>
    </source>
</evidence>
<reference evidence="8" key="1">
    <citation type="submission" date="2022-12" db="EMBL/GenBank/DDBJ databases">
        <title>Draft genome assemblies for two species of Escallonia (Escalloniales).</title>
        <authorList>
            <person name="Chanderbali A."/>
            <person name="Dervinis C."/>
            <person name="Anghel I."/>
            <person name="Soltis D."/>
            <person name="Soltis P."/>
            <person name="Zapata F."/>
        </authorList>
    </citation>
    <scope>NUCLEOTIDE SEQUENCE</scope>
    <source>
        <strain evidence="8">UCBG92.1500</strain>
        <tissue evidence="8">Leaf</tissue>
    </source>
</reference>
<proteinExistence type="predicted"/>
<name>A0AA88R0Y9_9ASTE</name>
<dbReference type="Proteomes" id="UP001187471">
    <property type="component" value="Unassembled WGS sequence"/>
</dbReference>
<evidence type="ECO:0000313" key="8">
    <source>
        <dbReference type="EMBL" id="KAK2973295.1"/>
    </source>
</evidence>
<evidence type="ECO:0000256" key="5">
    <source>
        <dbReference type="ARBA" id="ARBA00023242"/>
    </source>
</evidence>
<dbReference type="SUPFAM" id="SSF101936">
    <property type="entry name" value="DNA-binding pseudobarrel domain"/>
    <property type="match status" value="1"/>
</dbReference>
<dbReference type="PANTHER" id="PTHR31391:SF106">
    <property type="entry name" value="B3 DOMAIN-CONTAINING PROTEIN OS01G0723500"/>
    <property type="match status" value="1"/>
</dbReference>